<evidence type="ECO:0000313" key="5">
    <source>
        <dbReference type="Proteomes" id="UP000664521"/>
    </source>
</evidence>
<feature type="region of interest" description="Disordered" evidence="1">
    <location>
        <begin position="254"/>
        <end position="288"/>
    </location>
</feature>
<feature type="compositionally biased region" description="Low complexity" evidence="1">
    <location>
        <begin position="168"/>
        <end position="190"/>
    </location>
</feature>
<dbReference type="Proteomes" id="UP000664521">
    <property type="component" value="Unassembled WGS sequence"/>
</dbReference>
<keyword evidence="2" id="KW-1133">Transmembrane helix</keyword>
<comment type="caution">
    <text evidence="4">The sequence shown here is derived from an EMBL/GenBank/DDBJ whole genome shotgun (WGS) entry which is preliminary data.</text>
</comment>
<feature type="chain" id="PRO_5034393072" evidence="3">
    <location>
        <begin position="30"/>
        <end position="380"/>
    </location>
</feature>
<feature type="signal peptide" evidence="3">
    <location>
        <begin position="1"/>
        <end position="29"/>
    </location>
</feature>
<evidence type="ECO:0000313" key="4">
    <source>
        <dbReference type="EMBL" id="CAF9940875.1"/>
    </source>
</evidence>
<accession>A0A8H3J574</accession>
<keyword evidence="2" id="KW-0812">Transmembrane</keyword>
<feature type="transmembrane region" description="Helical" evidence="2">
    <location>
        <begin position="290"/>
        <end position="311"/>
    </location>
</feature>
<sequence length="380" mass="40071">MSKSSSLTIHILVKSLLSLVTVTLPLCTATCYSPDGKTIAGQDEPCNGGSSESFCCGRGWACLSNKICMRTDRVSGNFYLYGRGSCTDPTWQSAACPSFCLANLEGGEGLEKCEDSSRDSYCCVEDGANCTSNCVQGVGVINFQGEPRVLTTIGVTSTETPVLSIHQSSSGAGSASKTTTESRATLTETSVLSTHDRSNLAGSAFQTTTESRATLTETSVLRTHNSSNLAGSAFQTTTESRATLTETSVLRTHNSSTLAGSASQTATESRVAPSSAVQKTRSPSSSMSEIGVGMGVPLGVIALVFAAYIIVNGRRNSKSSPLALDNGHTYQNQSRNQEDYGKRQSSACQMEPPARQELGGEYDARELPVEANMRHEAGLQ</sequence>
<dbReference type="EMBL" id="CAJPDS010000166">
    <property type="protein sequence ID" value="CAF9940875.1"/>
    <property type="molecule type" value="Genomic_DNA"/>
</dbReference>
<protein>
    <submittedName>
        <fullName evidence="4">Uncharacterized protein</fullName>
    </submittedName>
</protein>
<gene>
    <name evidence="4" type="ORF">HETSPECPRED_002666</name>
</gene>
<proteinExistence type="predicted"/>
<reference evidence="4" key="1">
    <citation type="submission" date="2021-03" db="EMBL/GenBank/DDBJ databases">
        <authorList>
            <person name="Tagirdzhanova G."/>
        </authorList>
    </citation>
    <scope>NUCLEOTIDE SEQUENCE</scope>
</reference>
<dbReference type="AlphaFoldDB" id="A0A8H3J574"/>
<evidence type="ECO:0000256" key="1">
    <source>
        <dbReference type="SAM" id="MobiDB-lite"/>
    </source>
</evidence>
<feature type="region of interest" description="Disordered" evidence="1">
    <location>
        <begin position="163"/>
        <end position="212"/>
    </location>
</feature>
<feature type="compositionally biased region" description="Polar residues" evidence="1">
    <location>
        <begin position="275"/>
        <end position="288"/>
    </location>
</feature>
<feature type="compositionally biased region" description="Polar residues" evidence="1">
    <location>
        <begin position="254"/>
        <end position="268"/>
    </location>
</feature>
<evidence type="ECO:0000256" key="3">
    <source>
        <dbReference type="SAM" id="SignalP"/>
    </source>
</evidence>
<keyword evidence="2" id="KW-0472">Membrane</keyword>
<feature type="compositionally biased region" description="Basic and acidic residues" evidence="1">
    <location>
        <begin position="362"/>
        <end position="380"/>
    </location>
</feature>
<organism evidence="4 5">
    <name type="scientific">Heterodermia speciosa</name>
    <dbReference type="NCBI Taxonomy" id="116794"/>
    <lineage>
        <taxon>Eukaryota</taxon>
        <taxon>Fungi</taxon>
        <taxon>Dikarya</taxon>
        <taxon>Ascomycota</taxon>
        <taxon>Pezizomycotina</taxon>
        <taxon>Lecanoromycetes</taxon>
        <taxon>OSLEUM clade</taxon>
        <taxon>Lecanoromycetidae</taxon>
        <taxon>Caliciales</taxon>
        <taxon>Physciaceae</taxon>
        <taxon>Heterodermia</taxon>
    </lineage>
</organism>
<keyword evidence="3" id="KW-0732">Signal</keyword>
<dbReference type="OrthoDB" id="5215637at2759"/>
<name>A0A8H3J574_9LECA</name>
<evidence type="ECO:0000256" key="2">
    <source>
        <dbReference type="SAM" id="Phobius"/>
    </source>
</evidence>
<feature type="region of interest" description="Disordered" evidence="1">
    <location>
        <begin position="317"/>
        <end position="380"/>
    </location>
</feature>
<keyword evidence="5" id="KW-1185">Reference proteome</keyword>